<dbReference type="OrthoDB" id="9778292at2"/>
<dbReference type="InterPro" id="IPR027417">
    <property type="entry name" value="P-loop_NTPase"/>
</dbReference>
<dbReference type="STRING" id="596151.DesfrDRAFT_0925"/>
<keyword evidence="2" id="KW-1185">Reference proteome</keyword>
<dbReference type="Proteomes" id="UP000006250">
    <property type="component" value="Unassembled WGS sequence"/>
</dbReference>
<evidence type="ECO:0000313" key="2">
    <source>
        <dbReference type="Proteomes" id="UP000006250"/>
    </source>
</evidence>
<dbReference type="SUPFAM" id="SSF52540">
    <property type="entry name" value="P-loop containing nucleoside triphosphate hydrolases"/>
    <property type="match status" value="1"/>
</dbReference>
<dbReference type="eggNOG" id="COG1763">
    <property type="taxonomic scope" value="Bacteria"/>
</dbReference>
<evidence type="ECO:0008006" key="3">
    <source>
        <dbReference type="Google" id="ProtNLM"/>
    </source>
</evidence>
<proteinExistence type="predicted"/>
<protein>
    <recommendedName>
        <fullName evidence="3">ATPase</fullName>
    </recommendedName>
</protein>
<organism evidence="1 2">
    <name type="scientific">Solidesulfovibrio fructosivorans JJ]</name>
    <dbReference type="NCBI Taxonomy" id="596151"/>
    <lineage>
        <taxon>Bacteria</taxon>
        <taxon>Pseudomonadati</taxon>
        <taxon>Thermodesulfobacteriota</taxon>
        <taxon>Desulfovibrionia</taxon>
        <taxon>Desulfovibrionales</taxon>
        <taxon>Desulfovibrionaceae</taxon>
        <taxon>Solidesulfovibrio</taxon>
    </lineage>
</organism>
<sequence>MQNATPHVTRCFFGCNSADGFKTFFDFLPSLDNARIIIVKGGPGTGKSTFIGSIGNAFADLGYDLEYQHCSLDPESYDAVVIPEIRAVVVAATGHHVFDPRNPGAVDEILNLGEYWDADAIRPHRQAIMAVNEASDRKFRKVYRVLKAARLLLGNVEEVHAARRDPQKLDAIVKDVAGILPAAGNPERYGAARHAFASSITPTGEVHTIDTVRHPDTRVVAIQGEPGSGRSLLLEKIGEEARLRGLDVEFFHRPLDPSLLEHLYLPLPDVLVTTQQDALPDVRPLTVFTVGGEDSGEGGLSGMDLAEDKARYADMLQEAVSILADTKTTHQQLEQYYIPNMDFDGVEKRLRQTVDVLLQHAKDAGFAAHA</sequence>
<accession>E1JTH6</accession>
<name>E1JTH6_SOLFR</name>
<dbReference type="AlphaFoldDB" id="E1JTH6"/>
<gene>
    <name evidence="1" type="ORF">DesfrDRAFT_0925</name>
</gene>
<evidence type="ECO:0000313" key="1">
    <source>
        <dbReference type="EMBL" id="EFL52436.1"/>
    </source>
</evidence>
<dbReference type="EMBL" id="AECZ01000004">
    <property type="protein sequence ID" value="EFL52436.1"/>
    <property type="molecule type" value="Genomic_DNA"/>
</dbReference>
<reference evidence="1 2" key="1">
    <citation type="submission" date="2010-08" db="EMBL/GenBank/DDBJ databases">
        <title>The draft genome of Desulfovibrio fructosovorans JJ.</title>
        <authorList>
            <consortium name="US DOE Joint Genome Institute (JGI-PGF)"/>
            <person name="Lucas S."/>
            <person name="Copeland A."/>
            <person name="Lapidus A."/>
            <person name="Cheng J.-F."/>
            <person name="Bruce D."/>
            <person name="Goodwin L."/>
            <person name="Pitluck S."/>
            <person name="Land M.L."/>
            <person name="Hauser L."/>
            <person name="Chang Y.-J."/>
            <person name="Jeffries C."/>
            <person name="Wall J.D."/>
            <person name="Stahl D.A."/>
            <person name="Arkin A.P."/>
            <person name="Dehal P."/>
            <person name="Stolyar S.M."/>
            <person name="Hazen T.C."/>
            <person name="Woyke T.J."/>
        </authorList>
    </citation>
    <scope>NUCLEOTIDE SEQUENCE [LARGE SCALE GENOMIC DNA]</scope>
    <source>
        <strain evidence="1 2">JJ</strain>
    </source>
</reference>
<comment type="caution">
    <text evidence="1">The sequence shown here is derived from an EMBL/GenBank/DDBJ whole genome shotgun (WGS) entry which is preliminary data.</text>
</comment>